<proteinExistence type="predicted"/>
<dbReference type="RefSeq" id="WP_048444365.1">
    <property type="nucleotide sequence ID" value="NZ_LABY01000072.1"/>
</dbReference>
<organism evidence="1 2">
    <name type="scientific">Methylobacterium variabile</name>
    <dbReference type="NCBI Taxonomy" id="298794"/>
    <lineage>
        <taxon>Bacteria</taxon>
        <taxon>Pseudomonadati</taxon>
        <taxon>Pseudomonadota</taxon>
        <taxon>Alphaproteobacteria</taxon>
        <taxon>Hyphomicrobiales</taxon>
        <taxon>Methylobacteriaceae</taxon>
        <taxon>Methylobacterium</taxon>
    </lineage>
</organism>
<reference evidence="1 2" key="1">
    <citation type="submission" date="2015-03" db="EMBL/GenBank/DDBJ databases">
        <title>Genome sequencing of Methylobacterium variabile DSM 16961.</title>
        <authorList>
            <person name="Chaudhry V."/>
            <person name="Patil P.B."/>
        </authorList>
    </citation>
    <scope>NUCLEOTIDE SEQUENCE [LARGE SCALE GENOMIC DNA]</scope>
    <source>
        <strain evidence="1 2">DSM 16961</strain>
    </source>
</reference>
<protein>
    <submittedName>
        <fullName evidence="1">Uncharacterized protein</fullName>
    </submittedName>
</protein>
<keyword evidence="2" id="KW-1185">Reference proteome</keyword>
<evidence type="ECO:0000313" key="1">
    <source>
        <dbReference type="EMBL" id="KMO38586.1"/>
    </source>
</evidence>
<accession>A0A0J6VHN1</accession>
<comment type="caution">
    <text evidence="1">The sequence shown here is derived from an EMBL/GenBank/DDBJ whole genome shotgun (WGS) entry which is preliminary data.</text>
</comment>
<sequence length="171" mass="18700">MGERIGQWADGLGGHRVRSIVMTTRRCSDPDDVLDAVADVRRRARQMLDRRQREDSERWGGLRLWAVAIPAYARGEWTATITGVVDLARAPEVAVEDALSSVTATRIRALANPLLARDVRAHIVRAISTTATIREAGPDGVAEWYSAVDRAGAGGWRAITWARGCRAGADR</sequence>
<evidence type="ECO:0000313" key="2">
    <source>
        <dbReference type="Proteomes" id="UP000035955"/>
    </source>
</evidence>
<gene>
    <name evidence="1" type="ORF">VQ02_11695</name>
</gene>
<dbReference type="Proteomes" id="UP000035955">
    <property type="component" value="Unassembled WGS sequence"/>
</dbReference>
<dbReference type="PATRIC" id="fig|298794.3.peg.7026"/>
<name>A0A0J6VHN1_9HYPH</name>
<dbReference type="AlphaFoldDB" id="A0A0J6VHN1"/>
<dbReference type="EMBL" id="LABY01000072">
    <property type="protein sequence ID" value="KMO38586.1"/>
    <property type="molecule type" value="Genomic_DNA"/>
</dbReference>